<organism evidence="2 3">
    <name type="scientific">Desulfacinum hydrothermale DSM 13146</name>
    <dbReference type="NCBI Taxonomy" id="1121390"/>
    <lineage>
        <taxon>Bacteria</taxon>
        <taxon>Pseudomonadati</taxon>
        <taxon>Thermodesulfobacteriota</taxon>
        <taxon>Syntrophobacteria</taxon>
        <taxon>Syntrophobacterales</taxon>
        <taxon>Syntrophobacteraceae</taxon>
        <taxon>Desulfacinum</taxon>
    </lineage>
</organism>
<dbReference type="STRING" id="1121390.SAMN02746041_00605"/>
<dbReference type="InterPro" id="IPR045584">
    <property type="entry name" value="Pilin-like"/>
</dbReference>
<evidence type="ECO:0000256" key="1">
    <source>
        <dbReference type="SAM" id="Phobius"/>
    </source>
</evidence>
<keyword evidence="1" id="KW-0812">Transmembrane</keyword>
<dbReference type="EMBL" id="FWXF01000002">
    <property type="protein sequence ID" value="SMC19037.1"/>
    <property type="molecule type" value="Genomic_DNA"/>
</dbReference>
<name>A0A1W1X5A8_9BACT</name>
<dbReference type="SUPFAM" id="SSF54523">
    <property type="entry name" value="Pili subunits"/>
    <property type="match status" value="1"/>
</dbReference>
<protein>
    <submittedName>
        <fullName evidence="2">Prepilin-type N-terminal cleavage/methylation domain-containing protein</fullName>
    </submittedName>
</protein>
<sequence>MNRLKWGAGDQRGFTLVEIAIVLVIIGLLIGGVLKGQQMIESAKVKRVVKQMDELRAAFNTYYDMYGYFPGDDPKASSRGAGADGNGNGLISGAEVANAFDNLQWANLISGDYSTQNYPTHVLGGSMYIGYATAQGKTTHWIYLTYMKRDVAGMIDTKYDDGAYDTGSIRASADYSGNGLITLYVEF</sequence>
<gene>
    <name evidence="2" type="ORF">SAMN02746041_00605</name>
</gene>
<dbReference type="InterPro" id="IPR018247">
    <property type="entry name" value="EF_Hand_1_Ca_BS"/>
</dbReference>
<dbReference type="OrthoDB" id="5517427at2"/>
<dbReference type="NCBIfam" id="TIGR02532">
    <property type="entry name" value="IV_pilin_GFxxxE"/>
    <property type="match status" value="1"/>
</dbReference>
<dbReference type="Gene3D" id="3.30.700.10">
    <property type="entry name" value="Glycoprotein, Type 4 Pilin"/>
    <property type="match status" value="1"/>
</dbReference>
<reference evidence="2 3" key="1">
    <citation type="submission" date="2017-04" db="EMBL/GenBank/DDBJ databases">
        <authorList>
            <person name="Afonso C.L."/>
            <person name="Miller P.J."/>
            <person name="Scott M.A."/>
            <person name="Spackman E."/>
            <person name="Goraichik I."/>
            <person name="Dimitrov K.M."/>
            <person name="Suarez D.L."/>
            <person name="Swayne D.E."/>
        </authorList>
    </citation>
    <scope>NUCLEOTIDE SEQUENCE [LARGE SCALE GENOMIC DNA]</scope>
    <source>
        <strain evidence="2 3">DSM 13146</strain>
    </source>
</reference>
<keyword evidence="3" id="KW-1185">Reference proteome</keyword>
<dbReference type="AlphaFoldDB" id="A0A1W1X5A8"/>
<dbReference type="PROSITE" id="PS00409">
    <property type="entry name" value="PROKAR_NTER_METHYL"/>
    <property type="match status" value="1"/>
</dbReference>
<keyword evidence="1" id="KW-1133">Transmembrane helix</keyword>
<dbReference type="InterPro" id="IPR012902">
    <property type="entry name" value="N_methyl_site"/>
</dbReference>
<dbReference type="Proteomes" id="UP000192783">
    <property type="component" value="Unassembled WGS sequence"/>
</dbReference>
<evidence type="ECO:0000313" key="2">
    <source>
        <dbReference type="EMBL" id="SMC19037.1"/>
    </source>
</evidence>
<feature type="transmembrane region" description="Helical" evidence="1">
    <location>
        <begin position="12"/>
        <end position="34"/>
    </location>
</feature>
<accession>A0A1W1X5A8</accession>
<evidence type="ECO:0000313" key="3">
    <source>
        <dbReference type="Proteomes" id="UP000192783"/>
    </source>
</evidence>
<dbReference type="Pfam" id="PF07963">
    <property type="entry name" value="N_methyl"/>
    <property type="match status" value="1"/>
</dbReference>
<dbReference type="PROSITE" id="PS00018">
    <property type="entry name" value="EF_HAND_1"/>
    <property type="match status" value="1"/>
</dbReference>
<keyword evidence="1" id="KW-0472">Membrane</keyword>
<dbReference type="RefSeq" id="WP_084056146.1">
    <property type="nucleotide sequence ID" value="NZ_FWXF01000002.1"/>
</dbReference>
<proteinExistence type="predicted"/>